<protein>
    <recommendedName>
        <fullName evidence="3">Mitochondrial ribosomal protein S17</fullName>
    </recommendedName>
</protein>
<organism evidence="1 2">
    <name type="scientific">Sinanodonta woodiana</name>
    <name type="common">Chinese pond mussel</name>
    <name type="synonym">Anodonta woodiana</name>
    <dbReference type="NCBI Taxonomy" id="1069815"/>
    <lineage>
        <taxon>Eukaryota</taxon>
        <taxon>Metazoa</taxon>
        <taxon>Spiralia</taxon>
        <taxon>Lophotrochozoa</taxon>
        <taxon>Mollusca</taxon>
        <taxon>Bivalvia</taxon>
        <taxon>Autobranchia</taxon>
        <taxon>Heteroconchia</taxon>
        <taxon>Palaeoheterodonta</taxon>
        <taxon>Unionida</taxon>
        <taxon>Unionoidea</taxon>
        <taxon>Unionidae</taxon>
        <taxon>Unioninae</taxon>
        <taxon>Sinanodonta</taxon>
    </lineage>
</organism>
<dbReference type="AlphaFoldDB" id="A0ABD3VDQ2"/>
<evidence type="ECO:0008006" key="3">
    <source>
        <dbReference type="Google" id="ProtNLM"/>
    </source>
</evidence>
<dbReference type="EMBL" id="JBJQND010000012">
    <property type="protein sequence ID" value="KAL3859715.1"/>
    <property type="molecule type" value="Genomic_DNA"/>
</dbReference>
<evidence type="ECO:0000313" key="2">
    <source>
        <dbReference type="Proteomes" id="UP001634394"/>
    </source>
</evidence>
<accession>A0ABD3VDQ2</accession>
<dbReference type="PANTHER" id="PTHR24088">
    <property type="entry name" value="28S RIBOSOMAL PROTEIN S17, MITOCHONDRIAL"/>
    <property type="match status" value="1"/>
</dbReference>
<evidence type="ECO:0000313" key="1">
    <source>
        <dbReference type="EMBL" id="KAL3859714.1"/>
    </source>
</evidence>
<dbReference type="InterPro" id="IPR039193">
    <property type="entry name" value="Ribosomal_uS17m_metazoa"/>
</dbReference>
<reference evidence="1 2" key="1">
    <citation type="submission" date="2024-11" db="EMBL/GenBank/DDBJ databases">
        <title>Chromosome-level genome assembly of the freshwater bivalve Anodonta woodiana.</title>
        <authorList>
            <person name="Chen X."/>
        </authorList>
    </citation>
    <scope>NUCLEOTIDE SEQUENCE [LARGE SCALE GENOMIC DNA]</scope>
    <source>
        <strain evidence="1">MN2024</strain>
        <tissue evidence="1">Gills</tissue>
    </source>
</reference>
<dbReference type="InterPro" id="IPR012340">
    <property type="entry name" value="NA-bd_OB-fold"/>
</dbReference>
<proteinExistence type="predicted"/>
<comment type="caution">
    <text evidence="1">The sequence shown here is derived from an EMBL/GenBank/DDBJ whole genome shotgun (WGS) entry which is preliminary data.</text>
</comment>
<keyword evidence="2" id="KW-1185">Reference proteome</keyword>
<sequence>MSQARVAHSLFRVGQFVKRSSLYPSARIKVSSMKLDKYLLMYFAESRHYWAETKGLKCDAGDIVLIKAMNKETYPQTTFEIVDVIFKEGEVIDPITGRRCRGRHFIDETKRAEEQKKISEITG</sequence>
<dbReference type="SUPFAM" id="SSF50249">
    <property type="entry name" value="Nucleic acid-binding proteins"/>
    <property type="match status" value="1"/>
</dbReference>
<dbReference type="PANTHER" id="PTHR24088:SF0">
    <property type="entry name" value="SMALL RIBOSOMAL SUBUNIT PROTEIN US17M"/>
    <property type="match status" value="1"/>
</dbReference>
<name>A0ABD3VDQ2_SINWO</name>
<dbReference type="EMBL" id="JBJQND010000012">
    <property type="protein sequence ID" value="KAL3859714.1"/>
    <property type="molecule type" value="Genomic_DNA"/>
</dbReference>
<dbReference type="Gene3D" id="2.40.50.140">
    <property type="entry name" value="Nucleic acid-binding proteins"/>
    <property type="match status" value="1"/>
</dbReference>
<gene>
    <name evidence="1" type="ORF">ACJMK2_009918</name>
</gene>
<dbReference type="Proteomes" id="UP001634394">
    <property type="component" value="Unassembled WGS sequence"/>
</dbReference>